<feature type="coiled-coil region" evidence="1">
    <location>
        <begin position="304"/>
        <end position="526"/>
    </location>
</feature>
<evidence type="ECO:0000313" key="4">
    <source>
        <dbReference type="EMBL" id="EEP80656.1"/>
    </source>
</evidence>
<dbReference type="RefSeq" id="XP_002584809.1">
    <property type="nucleotide sequence ID" value="XM_002584763.1"/>
</dbReference>
<dbReference type="GeneID" id="8443405"/>
<dbReference type="OrthoDB" id="4184334at2759"/>
<keyword evidence="5" id="KW-1185">Reference proteome</keyword>
<feature type="region of interest" description="Disordered" evidence="2">
    <location>
        <begin position="557"/>
        <end position="586"/>
    </location>
</feature>
<dbReference type="Proteomes" id="UP000002058">
    <property type="component" value="Unassembled WGS sequence"/>
</dbReference>
<dbReference type="Gene3D" id="1.10.287.1490">
    <property type="match status" value="1"/>
</dbReference>
<dbReference type="AlphaFoldDB" id="C4JSQ9"/>
<accession>C4JSQ9</accession>
<organism evidence="4 5">
    <name type="scientific">Uncinocarpus reesii (strain UAMH 1704)</name>
    <dbReference type="NCBI Taxonomy" id="336963"/>
    <lineage>
        <taxon>Eukaryota</taxon>
        <taxon>Fungi</taxon>
        <taxon>Dikarya</taxon>
        <taxon>Ascomycota</taxon>
        <taxon>Pezizomycotina</taxon>
        <taxon>Eurotiomycetes</taxon>
        <taxon>Eurotiomycetidae</taxon>
        <taxon>Onygenales</taxon>
        <taxon>Onygenaceae</taxon>
        <taxon>Uncinocarpus</taxon>
    </lineage>
</organism>
<protein>
    <submittedName>
        <fullName evidence="4">Uncharacterized protein</fullName>
    </submittedName>
</protein>
<evidence type="ECO:0000256" key="2">
    <source>
        <dbReference type="SAM" id="MobiDB-lite"/>
    </source>
</evidence>
<evidence type="ECO:0000313" key="5">
    <source>
        <dbReference type="Proteomes" id="UP000002058"/>
    </source>
</evidence>
<keyword evidence="1" id="KW-0175">Coiled coil</keyword>
<dbReference type="KEGG" id="ure:UREG_05498"/>
<keyword evidence="3" id="KW-0472">Membrane</keyword>
<reference evidence="5" key="1">
    <citation type="journal article" date="2009" name="Genome Res.">
        <title>Comparative genomic analyses of the human fungal pathogens Coccidioides and their relatives.</title>
        <authorList>
            <person name="Sharpton T.J."/>
            <person name="Stajich J.E."/>
            <person name="Rounsley S.D."/>
            <person name="Gardner M.J."/>
            <person name="Wortman J.R."/>
            <person name="Jordar V.S."/>
            <person name="Maiti R."/>
            <person name="Kodira C.D."/>
            <person name="Neafsey D.E."/>
            <person name="Zeng Q."/>
            <person name="Hung C.-Y."/>
            <person name="McMahan C."/>
            <person name="Muszewska A."/>
            <person name="Grynberg M."/>
            <person name="Mandel M.A."/>
            <person name="Kellner E.M."/>
            <person name="Barker B.M."/>
            <person name="Galgiani J.N."/>
            <person name="Orbach M.J."/>
            <person name="Kirkland T.N."/>
            <person name="Cole G.T."/>
            <person name="Henn M.R."/>
            <person name="Birren B.W."/>
            <person name="Taylor J.W."/>
        </authorList>
    </citation>
    <scope>NUCLEOTIDE SEQUENCE [LARGE SCALE GENOMIC DNA]</scope>
    <source>
        <strain evidence="5">UAMH 1704</strain>
    </source>
</reference>
<evidence type="ECO:0000256" key="3">
    <source>
        <dbReference type="SAM" id="Phobius"/>
    </source>
</evidence>
<gene>
    <name evidence="4" type="ORF">UREG_05498</name>
</gene>
<feature type="compositionally biased region" description="Basic and acidic residues" evidence="2">
    <location>
        <begin position="565"/>
        <end position="582"/>
    </location>
</feature>
<dbReference type="EMBL" id="CH476617">
    <property type="protein sequence ID" value="EEP80656.1"/>
    <property type="molecule type" value="Genomic_DNA"/>
</dbReference>
<dbReference type="InParanoid" id="C4JSQ9"/>
<sequence>MAFFGAFQTIPMRIIHPDAPVPLRMQGGLRLGFVLDKIGEAVGAIGPWRKSIELPATTVPALAYTSVSSTIVPSAICSVPPVTLASNLPSPTGSLTITAFTTAAADTAILPNFPEARAMDSTAEAASAAEPKNNYSWILEAQLLGSHAAKWVAVSSTYPRLPFVVVVYVLFGCALAVIFGTTSMFLMTVHTVCKEVGAKMIRKALMDSNQVALAIDEASCQQAQLLKKLQAANKAMVTSANKIDAMISSNEKLMSERIVQINHLLSFSERRANEVTNNVIDSAARVQEQYLPFPSRDGLLGEHLKKFKESLKDAKDELLEEIEAARSLIPSFKEEFTKVTSRLRESHLGNWVEVFESEKARLKSQVARIKKATQKIPKQKAVDQLIHELQEEHGELERRIVAAREDMGEACRQTEELVRELKSERSKVDGKVTAARDGMAKACQETKELVDGLLDDMDDLEQEVTAAHSDIRDAREEAEDVSLKTCAVKRDVQYLQADIIALEEDIALAQAALDSARKTLDEHIEEVMEEEPDHSDAPPYSPDAPLSALDQEILHLAGGDSDSDSQGHDSESEVPPELERNLLCESPSVVDYQEGRRYIVRRQKAKRAADRMPVKEDITWPARFRSGSPSVSRGRRSSRWWTSTTFNPNYVHTPSRHFGPE</sequence>
<name>C4JSQ9_UNCRE</name>
<dbReference type="HOGENOM" id="CLU_454142_0_0_1"/>
<evidence type="ECO:0000256" key="1">
    <source>
        <dbReference type="SAM" id="Coils"/>
    </source>
</evidence>
<dbReference type="eggNOG" id="ENOG502RAC3">
    <property type="taxonomic scope" value="Eukaryota"/>
</dbReference>
<keyword evidence="3" id="KW-1133">Transmembrane helix</keyword>
<feature type="region of interest" description="Disordered" evidence="2">
    <location>
        <begin position="526"/>
        <end position="545"/>
    </location>
</feature>
<dbReference type="VEuPathDB" id="FungiDB:UREG_05498"/>
<keyword evidence="3" id="KW-0812">Transmembrane</keyword>
<proteinExistence type="predicted"/>
<feature type="transmembrane region" description="Helical" evidence="3">
    <location>
        <begin position="163"/>
        <end position="187"/>
    </location>
</feature>